<keyword evidence="8" id="KW-1185">Reference proteome</keyword>
<comment type="subcellular location">
    <subcellularLocation>
        <location evidence="1">Cell membrane</location>
        <topology evidence="1">Multi-pass membrane protein</topology>
    </subcellularLocation>
</comment>
<protein>
    <submittedName>
        <fullName evidence="7">Monovalent cation/H+ antiporter complex subunit F</fullName>
    </submittedName>
</protein>
<keyword evidence="4 6" id="KW-1133">Transmembrane helix</keyword>
<dbReference type="Pfam" id="PF04066">
    <property type="entry name" value="MrpF_PhaF"/>
    <property type="match status" value="1"/>
</dbReference>
<proteinExistence type="predicted"/>
<evidence type="ECO:0000256" key="5">
    <source>
        <dbReference type="ARBA" id="ARBA00023136"/>
    </source>
</evidence>
<comment type="caution">
    <text evidence="7">The sequence shown here is derived from an EMBL/GenBank/DDBJ whole genome shotgun (WGS) entry which is preliminary data.</text>
</comment>
<keyword evidence="2" id="KW-1003">Cell membrane</keyword>
<feature type="transmembrane region" description="Helical" evidence="6">
    <location>
        <begin position="58"/>
        <end position="78"/>
    </location>
</feature>
<dbReference type="EMBL" id="JBBKZU010000010">
    <property type="protein sequence ID" value="MEJ8813967.1"/>
    <property type="molecule type" value="Genomic_DNA"/>
</dbReference>
<gene>
    <name evidence="7" type="ORF">WKW77_22965</name>
</gene>
<dbReference type="InterPro" id="IPR007208">
    <property type="entry name" value="MrpF/PhaF-like"/>
</dbReference>
<evidence type="ECO:0000256" key="2">
    <source>
        <dbReference type="ARBA" id="ARBA00022475"/>
    </source>
</evidence>
<sequence length="96" mass="9775">MDDFLLGACAFVLLMVAVSLVAVLRGPGSVERMMAAMLFGTGGIASLLLLGTLHGMEIVINVVLTLAVLAPFATIAFVRAGSALVRDEADADGGPT</sequence>
<evidence type="ECO:0000256" key="6">
    <source>
        <dbReference type="SAM" id="Phobius"/>
    </source>
</evidence>
<reference evidence="7 8" key="1">
    <citation type="submission" date="2024-03" db="EMBL/GenBank/DDBJ databases">
        <title>Novel species of the genus Variovorax.</title>
        <authorList>
            <person name="Liu Q."/>
            <person name="Xin Y.-H."/>
        </authorList>
    </citation>
    <scope>NUCLEOTIDE SEQUENCE [LARGE SCALE GENOMIC DNA]</scope>
    <source>
        <strain evidence="7 8">KACC 18899</strain>
    </source>
</reference>
<organism evidence="7 8">
    <name type="scientific">Variovorax ureilyticus</name>
    <dbReference type="NCBI Taxonomy" id="1836198"/>
    <lineage>
        <taxon>Bacteria</taxon>
        <taxon>Pseudomonadati</taxon>
        <taxon>Pseudomonadota</taxon>
        <taxon>Betaproteobacteria</taxon>
        <taxon>Burkholderiales</taxon>
        <taxon>Comamonadaceae</taxon>
        <taxon>Variovorax</taxon>
    </lineage>
</organism>
<dbReference type="RefSeq" id="WP_340359185.1">
    <property type="nucleotide sequence ID" value="NZ_JBBKZU010000010.1"/>
</dbReference>
<accession>A0ABU8VJX2</accession>
<evidence type="ECO:0000313" key="7">
    <source>
        <dbReference type="EMBL" id="MEJ8813967.1"/>
    </source>
</evidence>
<name>A0ABU8VJX2_9BURK</name>
<evidence type="ECO:0000256" key="3">
    <source>
        <dbReference type="ARBA" id="ARBA00022692"/>
    </source>
</evidence>
<dbReference type="Proteomes" id="UP001365846">
    <property type="component" value="Unassembled WGS sequence"/>
</dbReference>
<evidence type="ECO:0000256" key="1">
    <source>
        <dbReference type="ARBA" id="ARBA00004651"/>
    </source>
</evidence>
<evidence type="ECO:0000313" key="8">
    <source>
        <dbReference type="Proteomes" id="UP001365846"/>
    </source>
</evidence>
<keyword evidence="5 6" id="KW-0472">Membrane</keyword>
<evidence type="ECO:0000256" key="4">
    <source>
        <dbReference type="ARBA" id="ARBA00022989"/>
    </source>
</evidence>
<keyword evidence="3 6" id="KW-0812">Transmembrane</keyword>
<feature type="transmembrane region" description="Helical" evidence="6">
    <location>
        <begin position="33"/>
        <end position="51"/>
    </location>
</feature>